<gene>
    <name evidence="1" type="ORF">SPIL2461_LOCUS9535</name>
</gene>
<feature type="non-terminal residue" evidence="1">
    <location>
        <position position="1"/>
    </location>
</feature>
<evidence type="ECO:0000313" key="1">
    <source>
        <dbReference type="EMBL" id="CAE7389103.1"/>
    </source>
</evidence>
<comment type="caution">
    <text evidence="1">The sequence shown here is derived from an EMBL/GenBank/DDBJ whole genome shotgun (WGS) entry which is preliminary data.</text>
</comment>
<keyword evidence="2" id="KW-1185">Reference proteome</keyword>
<evidence type="ECO:0000313" key="2">
    <source>
        <dbReference type="Proteomes" id="UP000649617"/>
    </source>
</evidence>
<feature type="non-terminal residue" evidence="1">
    <location>
        <position position="104"/>
    </location>
</feature>
<dbReference type="EMBL" id="CAJNIZ010016692">
    <property type="protein sequence ID" value="CAE7389103.1"/>
    <property type="molecule type" value="Genomic_DNA"/>
</dbReference>
<sequence>MDTDFYKAFSYRKDGSLVGRLWSNLPSALSEIAATLQMRQEGRKQWITEGIAYRSRLKTARRARVRELEKNKVQIPSKEEGCLCREKWSGFGWLSVFPRAVQYE</sequence>
<name>A0A812QC02_SYMPI</name>
<reference evidence="1" key="1">
    <citation type="submission" date="2021-02" db="EMBL/GenBank/DDBJ databases">
        <authorList>
            <person name="Dougan E. K."/>
            <person name="Rhodes N."/>
            <person name="Thang M."/>
            <person name="Chan C."/>
        </authorList>
    </citation>
    <scope>NUCLEOTIDE SEQUENCE</scope>
</reference>
<organism evidence="1 2">
    <name type="scientific">Symbiodinium pilosum</name>
    <name type="common">Dinoflagellate</name>
    <dbReference type="NCBI Taxonomy" id="2952"/>
    <lineage>
        <taxon>Eukaryota</taxon>
        <taxon>Sar</taxon>
        <taxon>Alveolata</taxon>
        <taxon>Dinophyceae</taxon>
        <taxon>Suessiales</taxon>
        <taxon>Symbiodiniaceae</taxon>
        <taxon>Symbiodinium</taxon>
    </lineage>
</organism>
<dbReference type="AlphaFoldDB" id="A0A812QC02"/>
<proteinExistence type="predicted"/>
<protein>
    <submittedName>
        <fullName evidence="1">Uncharacterized protein</fullName>
    </submittedName>
</protein>
<dbReference type="Proteomes" id="UP000649617">
    <property type="component" value="Unassembled WGS sequence"/>
</dbReference>
<accession>A0A812QC02</accession>